<organism evidence="1 2">
    <name type="scientific">Corynebacterium canis</name>
    <dbReference type="NCBI Taxonomy" id="679663"/>
    <lineage>
        <taxon>Bacteria</taxon>
        <taxon>Bacillati</taxon>
        <taxon>Actinomycetota</taxon>
        <taxon>Actinomycetes</taxon>
        <taxon>Mycobacteriales</taxon>
        <taxon>Corynebacteriaceae</taxon>
        <taxon>Corynebacterium</taxon>
    </lineage>
</organism>
<comment type="caution">
    <text evidence="1">The sequence shown here is derived from an EMBL/GenBank/DDBJ whole genome shotgun (WGS) entry which is preliminary data.</text>
</comment>
<evidence type="ECO:0000313" key="1">
    <source>
        <dbReference type="EMBL" id="TWT17765.1"/>
    </source>
</evidence>
<dbReference type="OrthoDB" id="4462506at2"/>
<sequence>MNVLLHCAPVDVSARSLGLLIDGPLPEVLAEHTLANSRGGRVCLGIIGASHVASVYDADTLLFREEVSCNVLGPLPPQITNPQYSFTQRIERLSDAEIARRASLLDDDSWLVARFPGVGPHHFTAVSGRWERGAWEWRTLHCYPMEHTMLTTQSRYQP</sequence>
<dbReference type="RefSeq" id="WP_146325629.1">
    <property type="nucleotide sequence ID" value="NZ_BAABLR010000059.1"/>
</dbReference>
<protein>
    <submittedName>
        <fullName evidence="1">DUF2617 family protein</fullName>
    </submittedName>
</protein>
<accession>A0A5C5TWW7</accession>
<evidence type="ECO:0000313" key="2">
    <source>
        <dbReference type="Proteomes" id="UP000320791"/>
    </source>
</evidence>
<dbReference type="Pfam" id="PF10936">
    <property type="entry name" value="DUF2617"/>
    <property type="match status" value="1"/>
</dbReference>
<dbReference type="EMBL" id="VOHM01000039">
    <property type="protein sequence ID" value="TWT17765.1"/>
    <property type="molecule type" value="Genomic_DNA"/>
</dbReference>
<gene>
    <name evidence="1" type="ORF">FRX94_12230</name>
</gene>
<dbReference type="Proteomes" id="UP000320791">
    <property type="component" value="Unassembled WGS sequence"/>
</dbReference>
<name>A0A5C5TWW7_9CORY</name>
<dbReference type="InterPro" id="IPR024486">
    <property type="entry name" value="DUF2617"/>
</dbReference>
<proteinExistence type="predicted"/>
<reference evidence="1 2" key="1">
    <citation type="submission" date="2019-08" db="EMBL/GenBank/DDBJ databases">
        <authorList>
            <person name="Lei W."/>
        </authorList>
    </citation>
    <scope>NUCLEOTIDE SEQUENCE [LARGE SCALE GENOMIC DNA]</scope>
    <source>
        <strain evidence="1 2">CCUG 58627</strain>
    </source>
</reference>
<keyword evidence="2" id="KW-1185">Reference proteome</keyword>
<dbReference type="AlphaFoldDB" id="A0A5C5TWW7"/>